<gene>
    <name evidence="1" type="ORF">B0T23DRAFT_400037</name>
</gene>
<organism evidence="1 2">
    <name type="scientific">Neurospora hispaniola</name>
    <dbReference type="NCBI Taxonomy" id="588809"/>
    <lineage>
        <taxon>Eukaryota</taxon>
        <taxon>Fungi</taxon>
        <taxon>Dikarya</taxon>
        <taxon>Ascomycota</taxon>
        <taxon>Pezizomycotina</taxon>
        <taxon>Sordariomycetes</taxon>
        <taxon>Sordariomycetidae</taxon>
        <taxon>Sordariales</taxon>
        <taxon>Sordariaceae</taxon>
        <taxon>Neurospora</taxon>
    </lineage>
</organism>
<sequence>MSMDSSEADTAKFSRIHVFDSNDDGWGVNHGISRYRHVLFDPIYPHTPPTQILQDHCVRHQTIQQMSAHRVKLYPATVYIPISCLRLGEVLPAFFRTGQASLNRTTIPATPTLCQQNRPHTEMGLSGKYYGYPTDVLLHLFIPLVVTGFPASFHDSHKAAHVRPHTQGSTLNLALAEIKQR</sequence>
<comment type="caution">
    <text evidence="1">The sequence shown here is derived from an EMBL/GenBank/DDBJ whole genome shotgun (WGS) entry which is preliminary data.</text>
</comment>
<dbReference type="Proteomes" id="UP001285908">
    <property type="component" value="Unassembled WGS sequence"/>
</dbReference>
<dbReference type="AlphaFoldDB" id="A0AAJ0HZA7"/>
<dbReference type="EMBL" id="JAULSX010000010">
    <property type="protein sequence ID" value="KAK3485458.1"/>
    <property type="molecule type" value="Genomic_DNA"/>
</dbReference>
<dbReference type="GeneID" id="87876083"/>
<name>A0AAJ0HZA7_9PEZI</name>
<evidence type="ECO:0000313" key="2">
    <source>
        <dbReference type="Proteomes" id="UP001285908"/>
    </source>
</evidence>
<evidence type="ECO:0000313" key="1">
    <source>
        <dbReference type="EMBL" id="KAK3485458.1"/>
    </source>
</evidence>
<keyword evidence="2" id="KW-1185">Reference proteome</keyword>
<proteinExistence type="predicted"/>
<accession>A0AAJ0HZA7</accession>
<reference evidence="1 2" key="1">
    <citation type="journal article" date="2023" name="Mol. Phylogenet. Evol.">
        <title>Genome-scale phylogeny and comparative genomics of the fungal order Sordariales.</title>
        <authorList>
            <person name="Hensen N."/>
            <person name="Bonometti L."/>
            <person name="Westerberg I."/>
            <person name="Brannstrom I.O."/>
            <person name="Guillou S."/>
            <person name="Cros-Aarteil S."/>
            <person name="Calhoun S."/>
            <person name="Haridas S."/>
            <person name="Kuo A."/>
            <person name="Mondo S."/>
            <person name="Pangilinan J."/>
            <person name="Riley R."/>
            <person name="LaButti K."/>
            <person name="Andreopoulos B."/>
            <person name="Lipzen A."/>
            <person name="Chen C."/>
            <person name="Yan M."/>
            <person name="Daum C."/>
            <person name="Ng V."/>
            <person name="Clum A."/>
            <person name="Steindorff A."/>
            <person name="Ohm R.A."/>
            <person name="Martin F."/>
            <person name="Silar P."/>
            <person name="Natvig D.O."/>
            <person name="Lalanne C."/>
            <person name="Gautier V."/>
            <person name="Ament-Velasquez S.L."/>
            <person name="Kruys A."/>
            <person name="Hutchinson M.I."/>
            <person name="Powell A.J."/>
            <person name="Barry K."/>
            <person name="Miller A.N."/>
            <person name="Grigoriev I.V."/>
            <person name="Debuchy R."/>
            <person name="Gladieux P."/>
            <person name="Hiltunen Thoren M."/>
            <person name="Johannesson H."/>
        </authorList>
    </citation>
    <scope>NUCLEOTIDE SEQUENCE [LARGE SCALE GENOMIC DNA]</scope>
    <source>
        <strain evidence="1 2">FGSC 10403</strain>
    </source>
</reference>
<dbReference type="RefSeq" id="XP_062688362.1">
    <property type="nucleotide sequence ID" value="XM_062838461.1"/>
</dbReference>
<protein>
    <submittedName>
        <fullName evidence="1">Uncharacterized protein</fullName>
    </submittedName>
</protein>